<organism evidence="3 4">
    <name type="scientific">Chryseotalea sanaruensis</name>
    <dbReference type="NCBI Taxonomy" id="2482724"/>
    <lineage>
        <taxon>Bacteria</taxon>
        <taxon>Pseudomonadati</taxon>
        <taxon>Bacteroidota</taxon>
        <taxon>Cytophagia</taxon>
        <taxon>Cytophagales</taxon>
        <taxon>Chryseotaleaceae</taxon>
        <taxon>Chryseotalea</taxon>
    </lineage>
</organism>
<evidence type="ECO:0000256" key="1">
    <source>
        <dbReference type="SAM" id="Phobius"/>
    </source>
</evidence>
<proteinExistence type="predicted"/>
<dbReference type="InterPro" id="IPR046216">
    <property type="entry name" value="DUF6249"/>
</dbReference>
<keyword evidence="1" id="KW-0472">Membrane</keyword>
<dbReference type="EMBL" id="BHXQ01000003">
    <property type="protein sequence ID" value="GCC51422.1"/>
    <property type="molecule type" value="Genomic_DNA"/>
</dbReference>
<protein>
    <recommendedName>
        <fullName evidence="2">DUF6249 domain-containing protein</fullName>
    </recommendedName>
</protein>
<gene>
    <name evidence="3" type="ORF">SanaruYs_16470</name>
</gene>
<dbReference type="RefSeq" id="WP_127122088.1">
    <property type="nucleotide sequence ID" value="NZ_BHXQ01000003.1"/>
</dbReference>
<keyword evidence="1" id="KW-1133">Transmembrane helix</keyword>
<keyword evidence="4" id="KW-1185">Reference proteome</keyword>
<sequence length="116" mass="13201">MATEVIAVFIPIISVICIVIMIMYLRKQENVERLAMIEKGVSPEFFNIKKMRNTSFPLRASLLLIGVGLGLFFGYFLDMHYHMEEVGYFAMLFILGGAGLGLAYIVEEKKQKEESK</sequence>
<name>A0A401U957_9BACT</name>
<feature type="domain" description="DUF6249" evidence="2">
    <location>
        <begin position="7"/>
        <end position="107"/>
    </location>
</feature>
<reference evidence="3 4" key="1">
    <citation type="submission" date="2018-11" db="EMBL/GenBank/DDBJ databases">
        <title>Chryseotalea sanarue gen. nov., sp., nov., a member of the family Cytophagaceae, isolated from a brackish lake in Hamamatsu Japan.</title>
        <authorList>
            <person name="Maejima Y."/>
            <person name="Iino T."/>
            <person name="Muraguchi Y."/>
            <person name="Fukuda K."/>
            <person name="Ohkuma M."/>
            <person name="Moriuchi R."/>
            <person name="Dohra H."/>
            <person name="Kimbara K."/>
            <person name="Shintani M."/>
        </authorList>
    </citation>
    <scope>NUCLEOTIDE SEQUENCE [LARGE SCALE GENOMIC DNA]</scope>
    <source>
        <strain evidence="3 4">Ys</strain>
    </source>
</reference>
<evidence type="ECO:0000259" key="2">
    <source>
        <dbReference type="Pfam" id="PF19762"/>
    </source>
</evidence>
<comment type="caution">
    <text evidence="3">The sequence shown here is derived from an EMBL/GenBank/DDBJ whole genome shotgun (WGS) entry which is preliminary data.</text>
</comment>
<dbReference type="Proteomes" id="UP000288227">
    <property type="component" value="Unassembled WGS sequence"/>
</dbReference>
<feature type="transmembrane region" description="Helical" evidence="1">
    <location>
        <begin position="56"/>
        <end position="76"/>
    </location>
</feature>
<keyword evidence="1" id="KW-0812">Transmembrane</keyword>
<dbReference type="OrthoDB" id="679295at2"/>
<feature type="transmembrane region" description="Helical" evidence="1">
    <location>
        <begin position="88"/>
        <end position="106"/>
    </location>
</feature>
<evidence type="ECO:0000313" key="3">
    <source>
        <dbReference type="EMBL" id="GCC51422.1"/>
    </source>
</evidence>
<accession>A0A401U957</accession>
<dbReference type="AlphaFoldDB" id="A0A401U957"/>
<dbReference type="Pfam" id="PF19762">
    <property type="entry name" value="DUF6249"/>
    <property type="match status" value="1"/>
</dbReference>
<feature type="transmembrane region" description="Helical" evidence="1">
    <location>
        <begin position="6"/>
        <end position="25"/>
    </location>
</feature>
<evidence type="ECO:0000313" key="4">
    <source>
        <dbReference type="Proteomes" id="UP000288227"/>
    </source>
</evidence>